<evidence type="ECO:0000313" key="12">
    <source>
        <dbReference type="Proteomes" id="UP000006701"/>
    </source>
</evidence>
<dbReference type="Gene3D" id="2.40.50.140">
    <property type="entry name" value="Nucleic acid-binding proteins"/>
    <property type="match status" value="2"/>
</dbReference>
<feature type="region of interest" description="Disordered" evidence="9">
    <location>
        <begin position="344"/>
        <end position="382"/>
    </location>
</feature>
<comment type="similarity">
    <text evidence="3">Belongs to the telombin family.</text>
</comment>
<comment type="subcellular location">
    <subcellularLocation>
        <location evidence="2">Chromosome</location>
        <location evidence="2">Telomere</location>
    </subcellularLocation>
    <subcellularLocation>
        <location evidence="1">Nucleus</location>
    </subcellularLocation>
</comment>
<evidence type="ECO:0000256" key="2">
    <source>
        <dbReference type="ARBA" id="ARBA00004574"/>
    </source>
</evidence>
<proteinExistence type="inferred from homology"/>
<evidence type="ECO:0000259" key="10">
    <source>
        <dbReference type="SMART" id="SM00976"/>
    </source>
</evidence>
<feature type="compositionally biased region" description="Basic and acidic residues" evidence="9">
    <location>
        <begin position="344"/>
        <end position="358"/>
    </location>
</feature>
<dbReference type="RefSeq" id="XP_001275895.1">
    <property type="nucleotide sequence ID" value="XM_001275894.1"/>
</dbReference>
<evidence type="ECO:0000256" key="4">
    <source>
        <dbReference type="ARBA" id="ARBA00015253"/>
    </source>
</evidence>
<dbReference type="PANTHER" id="PTHR14513:SF0">
    <property type="entry name" value="PROTECTION OF TELOMERES PROTEIN 1"/>
    <property type="match status" value="1"/>
</dbReference>
<keyword evidence="7" id="KW-0238">DNA-binding</keyword>
<evidence type="ECO:0000256" key="3">
    <source>
        <dbReference type="ARBA" id="ARBA00008442"/>
    </source>
</evidence>
<dbReference type="SUPFAM" id="SSF50249">
    <property type="entry name" value="Nucleic acid-binding proteins"/>
    <property type="match status" value="2"/>
</dbReference>
<evidence type="ECO:0000256" key="6">
    <source>
        <dbReference type="ARBA" id="ARBA00022895"/>
    </source>
</evidence>
<feature type="compositionally biased region" description="Basic residues" evidence="9">
    <location>
        <begin position="359"/>
        <end position="368"/>
    </location>
</feature>
<dbReference type="InterPro" id="IPR028389">
    <property type="entry name" value="POT1"/>
</dbReference>
<dbReference type="VEuPathDB" id="FungiDB:ACLA_075070"/>
<organism evidence="11 12">
    <name type="scientific">Aspergillus clavatus (strain ATCC 1007 / CBS 513.65 / DSM 816 / NCTC 3887 / NRRL 1 / QM 1276 / 107)</name>
    <dbReference type="NCBI Taxonomy" id="344612"/>
    <lineage>
        <taxon>Eukaryota</taxon>
        <taxon>Fungi</taxon>
        <taxon>Dikarya</taxon>
        <taxon>Ascomycota</taxon>
        <taxon>Pezizomycotina</taxon>
        <taxon>Eurotiomycetes</taxon>
        <taxon>Eurotiomycetidae</taxon>
        <taxon>Eurotiales</taxon>
        <taxon>Aspergillaceae</taxon>
        <taxon>Aspergillus</taxon>
        <taxon>Aspergillus subgen. Fumigati</taxon>
    </lineage>
</organism>
<gene>
    <name evidence="11" type="ORF">ACLA_075070</name>
</gene>
<keyword evidence="12" id="KW-1185">Reference proteome</keyword>
<dbReference type="OMA" id="WEPHASF"/>
<dbReference type="GO" id="GO:0010521">
    <property type="term" value="F:telomerase inhibitor activity"/>
    <property type="evidence" value="ECO:0007669"/>
    <property type="project" value="TreeGrafter"/>
</dbReference>
<evidence type="ECO:0000313" key="11">
    <source>
        <dbReference type="EMBL" id="EAW14469.1"/>
    </source>
</evidence>
<dbReference type="Pfam" id="PF16686">
    <property type="entry name" value="POT1PC"/>
    <property type="match status" value="1"/>
</dbReference>
<feature type="compositionally biased region" description="Basic and acidic residues" evidence="9">
    <location>
        <begin position="369"/>
        <end position="381"/>
    </location>
</feature>
<dbReference type="InterPro" id="IPR012340">
    <property type="entry name" value="NA-bd_OB-fold"/>
</dbReference>
<dbReference type="eggNOG" id="KOG4757">
    <property type="taxonomic scope" value="Eukaryota"/>
</dbReference>
<sequence>MSNKSVTGFVDIPTALASSGVVSVVIGVVVDVFGDVFQSSRSSCITFTIKDSNFGNGHVWDGLKVKYFKENANLLPPVQVHDVILLRNISIRRFNGRPLGVAPDGINIPWAIFRPDSNASVSSLSPISGPIPFEPSRSESTYALSLIEKSSGFRTFRKASSQRAAPTSTRSVPSLGPTSRSTGNQKFALIQNVEERTFVDLIGEIIKIHYNESEKVALYLTDYTANQELYNYVVDGVDAREGDEYGYQPRSLKNWPGPAGRMTLQITLWEPHASFAREHFRAGDIVRLRNVHIKRSRIEGSLLEASLHGDRQNPQEVNIRKYDANQDERGQALLLRRNEYWASDPRKRSANEAKEPSSSRKRTKKNQQKKVESKQAKKEEGQVTLSISRKYKLNDTVKAAHPSINTSRIEDILDSDFHNNVSPDRIEYRFPFQNVCYRSTVRVVDFFPPLLEDFAVPDLSESRRQTSPSRESGRPTDPDRFIPWVWRFCLLVENVPPPRGQPKERMKLFVSGADAEYLLKIDATNLRKDRSRLGQLREKLFHVWGDLEERKVEAATKGTTLAQDPRPISSVPFACCIKEYGVKCSHDGPFQADNLLGCALETCFGWERRFAMFMTTIQA</sequence>
<dbReference type="GO" id="GO:0098505">
    <property type="term" value="F:G-rich strand telomeric DNA binding"/>
    <property type="evidence" value="ECO:0007669"/>
    <property type="project" value="TreeGrafter"/>
</dbReference>
<dbReference type="KEGG" id="act:ACLA_075070"/>
<keyword evidence="8" id="KW-0539">Nucleus</keyword>
<dbReference type="GeneID" id="4707473"/>
<evidence type="ECO:0000256" key="7">
    <source>
        <dbReference type="ARBA" id="ARBA00023125"/>
    </source>
</evidence>
<dbReference type="InterPro" id="IPR032042">
    <property type="entry name" value="POT1PC"/>
</dbReference>
<dbReference type="InterPro" id="IPR011564">
    <property type="entry name" value="Telomer_end-bd_POT1/Cdc13"/>
</dbReference>
<dbReference type="STRING" id="344612.A1C7U8"/>
<dbReference type="GO" id="GO:0032210">
    <property type="term" value="P:regulation of telomere maintenance via telomerase"/>
    <property type="evidence" value="ECO:0007669"/>
    <property type="project" value="TreeGrafter"/>
</dbReference>
<dbReference type="EMBL" id="DS027045">
    <property type="protein sequence ID" value="EAW14469.1"/>
    <property type="molecule type" value="Genomic_DNA"/>
</dbReference>
<name>A1C7U8_ASPCL</name>
<evidence type="ECO:0000256" key="9">
    <source>
        <dbReference type="SAM" id="MobiDB-lite"/>
    </source>
</evidence>
<dbReference type="GO" id="GO:0000783">
    <property type="term" value="C:nuclear telomere cap complex"/>
    <property type="evidence" value="ECO:0007669"/>
    <property type="project" value="TreeGrafter"/>
</dbReference>
<dbReference type="GO" id="GO:0016233">
    <property type="term" value="P:telomere capping"/>
    <property type="evidence" value="ECO:0007669"/>
    <property type="project" value="TreeGrafter"/>
</dbReference>
<feature type="domain" description="Telomeric single stranded DNA binding POT1/Cdc13" evidence="10">
    <location>
        <begin position="9"/>
        <end position="151"/>
    </location>
</feature>
<dbReference type="AlphaFoldDB" id="A1C7U8"/>
<dbReference type="CDD" id="cd04497">
    <property type="entry name" value="hPOT1_OB1_like"/>
    <property type="match status" value="1"/>
</dbReference>
<reference evidence="11 12" key="1">
    <citation type="journal article" date="2008" name="PLoS Genet.">
        <title>Genomic islands in the pathogenic filamentous fungus Aspergillus fumigatus.</title>
        <authorList>
            <person name="Fedorova N.D."/>
            <person name="Khaldi N."/>
            <person name="Joardar V.S."/>
            <person name="Maiti R."/>
            <person name="Amedeo P."/>
            <person name="Anderson M.J."/>
            <person name="Crabtree J."/>
            <person name="Silva J.C."/>
            <person name="Badger J.H."/>
            <person name="Albarraq A."/>
            <person name="Angiuoli S."/>
            <person name="Bussey H."/>
            <person name="Bowyer P."/>
            <person name="Cotty P.J."/>
            <person name="Dyer P.S."/>
            <person name="Egan A."/>
            <person name="Galens K."/>
            <person name="Fraser-Liggett C.M."/>
            <person name="Haas B.J."/>
            <person name="Inman J.M."/>
            <person name="Kent R."/>
            <person name="Lemieux S."/>
            <person name="Malavazi I."/>
            <person name="Orvis J."/>
            <person name="Roemer T."/>
            <person name="Ronning C.M."/>
            <person name="Sundaram J.P."/>
            <person name="Sutton G."/>
            <person name="Turner G."/>
            <person name="Venter J.C."/>
            <person name="White O.R."/>
            <person name="Whitty B.R."/>
            <person name="Youngman P."/>
            <person name="Wolfe K.H."/>
            <person name="Goldman G.H."/>
            <person name="Wortman J.R."/>
            <person name="Jiang B."/>
            <person name="Denning D.W."/>
            <person name="Nierman W.C."/>
        </authorList>
    </citation>
    <scope>NUCLEOTIDE SEQUENCE [LARGE SCALE GENOMIC DNA]</scope>
    <source>
        <strain evidence="12">ATCC 1007 / CBS 513.65 / DSM 816 / NCTC 3887 / NRRL 1</strain>
    </source>
</reference>
<dbReference type="SMART" id="SM00976">
    <property type="entry name" value="Telo_bind"/>
    <property type="match status" value="1"/>
</dbReference>
<dbReference type="PANTHER" id="PTHR14513">
    <property type="entry name" value="PROTECTION OF TELOMERES 1"/>
    <property type="match status" value="1"/>
</dbReference>
<accession>A1C7U8</accession>
<dbReference type="HOGENOM" id="CLU_016663_1_0_1"/>
<evidence type="ECO:0000256" key="8">
    <source>
        <dbReference type="ARBA" id="ARBA00023242"/>
    </source>
</evidence>
<dbReference type="Pfam" id="PF02765">
    <property type="entry name" value="POT1"/>
    <property type="match status" value="1"/>
</dbReference>
<keyword evidence="6" id="KW-0779">Telomere</keyword>
<evidence type="ECO:0000256" key="5">
    <source>
        <dbReference type="ARBA" id="ARBA00022454"/>
    </source>
</evidence>
<protein>
    <recommendedName>
        <fullName evidence="4">Protection of telomeres protein 1</fullName>
    </recommendedName>
</protein>
<keyword evidence="5" id="KW-0158">Chromosome</keyword>
<dbReference type="OrthoDB" id="2186770at2759"/>
<dbReference type="FunFam" id="2.40.50.140:FF:000303">
    <property type="entry name" value="Protection of telomeres protein 1"/>
    <property type="match status" value="1"/>
</dbReference>
<feature type="region of interest" description="Disordered" evidence="9">
    <location>
        <begin position="158"/>
        <end position="182"/>
    </location>
</feature>
<dbReference type="Proteomes" id="UP000006701">
    <property type="component" value="Unassembled WGS sequence"/>
</dbReference>
<evidence type="ECO:0000256" key="1">
    <source>
        <dbReference type="ARBA" id="ARBA00004123"/>
    </source>
</evidence>